<protein>
    <recommendedName>
        <fullName evidence="4">DUF2273 domain-containing protein</fullName>
    </recommendedName>
</protein>
<sequence>MKIALWYISVFVTLVLFILSIVYKNFYLAVIAFAVALFLDRYTKKIPLPKAFDKFKSTSFKKKK</sequence>
<dbReference type="RefSeq" id="WP_264851143.1">
    <property type="nucleotide sequence ID" value="NZ_BRXR01000001.1"/>
</dbReference>
<reference evidence="2 3" key="1">
    <citation type="journal article" date="2024" name="Int. J. Syst. Evol. Microbiol.">
        <title>Clostridium omnivorum sp. nov., isolated from anoxic soil under the treatment of reductive soil disinfestation.</title>
        <authorList>
            <person name="Ueki A."/>
            <person name="Tonouchi A."/>
            <person name="Kaku N."/>
            <person name="Honma S."/>
            <person name="Ueki K."/>
        </authorList>
    </citation>
    <scope>NUCLEOTIDE SEQUENCE [LARGE SCALE GENOMIC DNA]</scope>
    <source>
        <strain evidence="2 3">E14</strain>
    </source>
</reference>
<accession>A0ABQ5N9E3</accession>
<comment type="caution">
    <text evidence="2">The sequence shown here is derived from an EMBL/GenBank/DDBJ whole genome shotgun (WGS) entry which is preliminary data.</text>
</comment>
<keyword evidence="1" id="KW-0472">Membrane</keyword>
<evidence type="ECO:0008006" key="4">
    <source>
        <dbReference type="Google" id="ProtNLM"/>
    </source>
</evidence>
<feature type="transmembrane region" description="Helical" evidence="1">
    <location>
        <begin position="6"/>
        <end position="39"/>
    </location>
</feature>
<gene>
    <name evidence="2" type="ORF">bsdE14_32290</name>
</gene>
<evidence type="ECO:0000313" key="2">
    <source>
        <dbReference type="EMBL" id="GLC31819.1"/>
    </source>
</evidence>
<dbReference type="EMBL" id="BRXR01000001">
    <property type="protein sequence ID" value="GLC31819.1"/>
    <property type="molecule type" value="Genomic_DNA"/>
</dbReference>
<proteinExistence type="predicted"/>
<organism evidence="2 3">
    <name type="scientific">Clostridium omnivorum</name>
    <dbReference type="NCBI Taxonomy" id="1604902"/>
    <lineage>
        <taxon>Bacteria</taxon>
        <taxon>Bacillati</taxon>
        <taxon>Bacillota</taxon>
        <taxon>Clostridia</taxon>
        <taxon>Eubacteriales</taxon>
        <taxon>Clostridiaceae</taxon>
        <taxon>Clostridium</taxon>
    </lineage>
</organism>
<name>A0ABQ5N9E3_9CLOT</name>
<keyword evidence="1" id="KW-1133">Transmembrane helix</keyword>
<evidence type="ECO:0000313" key="3">
    <source>
        <dbReference type="Proteomes" id="UP001208567"/>
    </source>
</evidence>
<keyword evidence="3" id="KW-1185">Reference proteome</keyword>
<dbReference type="Proteomes" id="UP001208567">
    <property type="component" value="Unassembled WGS sequence"/>
</dbReference>
<keyword evidence="1" id="KW-0812">Transmembrane</keyword>
<evidence type="ECO:0000256" key="1">
    <source>
        <dbReference type="SAM" id="Phobius"/>
    </source>
</evidence>